<keyword evidence="1" id="KW-0812">Transmembrane</keyword>
<organism evidence="2">
    <name type="scientific">Physcomitrium patens</name>
    <name type="common">Spreading-leaved earth moss</name>
    <name type="synonym">Physcomitrella patens</name>
    <dbReference type="NCBI Taxonomy" id="3218"/>
    <lineage>
        <taxon>Eukaryota</taxon>
        <taxon>Viridiplantae</taxon>
        <taxon>Streptophyta</taxon>
        <taxon>Embryophyta</taxon>
        <taxon>Bryophyta</taxon>
        <taxon>Bryophytina</taxon>
        <taxon>Bryopsida</taxon>
        <taxon>Funariidae</taxon>
        <taxon>Funariales</taxon>
        <taxon>Funariaceae</taxon>
        <taxon>Physcomitrium</taxon>
    </lineage>
</organism>
<reference evidence="2 4" key="1">
    <citation type="journal article" date="2008" name="Science">
        <title>The Physcomitrella genome reveals evolutionary insights into the conquest of land by plants.</title>
        <authorList>
            <person name="Rensing S."/>
            <person name="Lang D."/>
            <person name="Zimmer A."/>
            <person name="Terry A."/>
            <person name="Salamov A."/>
            <person name="Shapiro H."/>
            <person name="Nishiyama T."/>
            <person name="Perroud P.-F."/>
            <person name="Lindquist E."/>
            <person name="Kamisugi Y."/>
            <person name="Tanahashi T."/>
            <person name="Sakakibara K."/>
            <person name="Fujita T."/>
            <person name="Oishi K."/>
            <person name="Shin-I T."/>
            <person name="Kuroki Y."/>
            <person name="Toyoda A."/>
            <person name="Suzuki Y."/>
            <person name="Hashimoto A."/>
            <person name="Yamaguchi K."/>
            <person name="Sugano A."/>
            <person name="Kohara Y."/>
            <person name="Fujiyama A."/>
            <person name="Anterola A."/>
            <person name="Aoki S."/>
            <person name="Ashton N."/>
            <person name="Barbazuk W.B."/>
            <person name="Barker E."/>
            <person name="Bennetzen J."/>
            <person name="Bezanilla M."/>
            <person name="Blankenship R."/>
            <person name="Cho S.H."/>
            <person name="Dutcher S."/>
            <person name="Estelle M."/>
            <person name="Fawcett J.A."/>
            <person name="Gundlach H."/>
            <person name="Hanada K."/>
            <person name="Heyl A."/>
            <person name="Hicks K.A."/>
            <person name="Hugh J."/>
            <person name="Lohr M."/>
            <person name="Mayer K."/>
            <person name="Melkozernov A."/>
            <person name="Murata T."/>
            <person name="Nelson D."/>
            <person name="Pils B."/>
            <person name="Prigge M."/>
            <person name="Reiss B."/>
            <person name="Renner T."/>
            <person name="Rombauts S."/>
            <person name="Rushton P."/>
            <person name="Sanderfoot A."/>
            <person name="Schween G."/>
            <person name="Shiu S.-H."/>
            <person name="Stueber K."/>
            <person name="Theodoulou F.L."/>
            <person name="Tu H."/>
            <person name="Van de Peer Y."/>
            <person name="Verrier P.J."/>
            <person name="Waters E."/>
            <person name="Wood A."/>
            <person name="Yang L."/>
            <person name="Cove D."/>
            <person name="Cuming A."/>
            <person name="Hasebe M."/>
            <person name="Lucas S."/>
            <person name="Mishler D.B."/>
            <person name="Reski R."/>
            <person name="Grigoriev I."/>
            <person name="Quatrano R.S."/>
            <person name="Boore J.L."/>
        </authorList>
    </citation>
    <scope>NUCLEOTIDE SEQUENCE [LARGE SCALE GENOMIC DNA]</scope>
    <source>
        <strain evidence="3 4">cv. Gransden 2004</strain>
    </source>
</reference>
<feature type="transmembrane region" description="Helical" evidence="1">
    <location>
        <begin position="12"/>
        <end position="36"/>
    </location>
</feature>
<reference evidence="3" key="3">
    <citation type="submission" date="2020-12" db="UniProtKB">
        <authorList>
            <consortium name="EnsemblPlants"/>
        </authorList>
    </citation>
    <scope>IDENTIFICATION</scope>
</reference>
<sequence length="75" mass="8270">METWNLGSFSCPSLTCLLILCLGLLCFVFFTPFSFLTHTLKLVALPSDNPSVDGASLLTILDSCSLPLRIFTIHY</sequence>
<protein>
    <submittedName>
        <fullName evidence="2 3">Uncharacterized protein</fullName>
    </submittedName>
</protein>
<evidence type="ECO:0000313" key="4">
    <source>
        <dbReference type="Proteomes" id="UP000006727"/>
    </source>
</evidence>
<evidence type="ECO:0000313" key="3">
    <source>
        <dbReference type="EnsemblPlants" id="PAC:32946261.CDS.1"/>
    </source>
</evidence>
<dbReference type="AlphaFoldDB" id="A0A2K1IU76"/>
<dbReference type="EMBL" id="ABEU02000020">
    <property type="protein sequence ID" value="PNR32825.1"/>
    <property type="molecule type" value="Genomic_DNA"/>
</dbReference>
<gene>
    <name evidence="2" type="ORF">PHYPA_024767</name>
</gene>
<keyword evidence="1" id="KW-0472">Membrane</keyword>
<keyword evidence="4" id="KW-1185">Reference proteome</keyword>
<dbReference type="Gramene" id="Pp3c20_5790V3.1">
    <property type="protein sequence ID" value="PAC:32946261.CDS.1"/>
    <property type="gene ID" value="Pp3c20_5790"/>
</dbReference>
<evidence type="ECO:0000313" key="2">
    <source>
        <dbReference type="EMBL" id="PNR32825.1"/>
    </source>
</evidence>
<dbReference type="EnsemblPlants" id="Pp3c20_5790V3.1">
    <property type="protein sequence ID" value="PAC:32946261.CDS.1"/>
    <property type="gene ID" value="Pp3c20_5790"/>
</dbReference>
<reference evidence="2 4" key="2">
    <citation type="journal article" date="2018" name="Plant J.">
        <title>The Physcomitrella patens chromosome-scale assembly reveals moss genome structure and evolution.</title>
        <authorList>
            <person name="Lang D."/>
            <person name="Ullrich K.K."/>
            <person name="Murat F."/>
            <person name="Fuchs J."/>
            <person name="Jenkins J."/>
            <person name="Haas F.B."/>
            <person name="Piednoel M."/>
            <person name="Gundlach H."/>
            <person name="Van Bel M."/>
            <person name="Meyberg R."/>
            <person name="Vives C."/>
            <person name="Morata J."/>
            <person name="Symeonidi A."/>
            <person name="Hiss M."/>
            <person name="Muchero W."/>
            <person name="Kamisugi Y."/>
            <person name="Saleh O."/>
            <person name="Blanc G."/>
            <person name="Decker E.L."/>
            <person name="van Gessel N."/>
            <person name="Grimwood J."/>
            <person name="Hayes R.D."/>
            <person name="Graham S.W."/>
            <person name="Gunter L.E."/>
            <person name="McDaniel S.F."/>
            <person name="Hoernstein S.N.W."/>
            <person name="Larsson A."/>
            <person name="Li F.W."/>
            <person name="Perroud P.F."/>
            <person name="Phillips J."/>
            <person name="Ranjan P."/>
            <person name="Rokshar D.S."/>
            <person name="Rothfels C.J."/>
            <person name="Schneider L."/>
            <person name="Shu S."/>
            <person name="Stevenson D.W."/>
            <person name="Thummler F."/>
            <person name="Tillich M."/>
            <person name="Villarreal Aguilar J.C."/>
            <person name="Widiez T."/>
            <person name="Wong G.K."/>
            <person name="Wymore A."/>
            <person name="Zhang Y."/>
            <person name="Zimmer A.D."/>
            <person name="Quatrano R.S."/>
            <person name="Mayer K.F.X."/>
            <person name="Goodstein D."/>
            <person name="Casacuberta J.M."/>
            <person name="Vandepoele K."/>
            <person name="Reski R."/>
            <person name="Cuming A.C."/>
            <person name="Tuskan G.A."/>
            <person name="Maumus F."/>
            <person name="Salse J."/>
            <person name="Schmutz J."/>
            <person name="Rensing S.A."/>
        </authorList>
    </citation>
    <scope>NUCLEOTIDE SEQUENCE [LARGE SCALE GENOMIC DNA]</scope>
    <source>
        <strain evidence="3 4">cv. Gransden 2004</strain>
    </source>
</reference>
<dbReference type="InParanoid" id="A0A2K1IU76"/>
<dbReference type="Proteomes" id="UP000006727">
    <property type="component" value="Chromosome 20"/>
</dbReference>
<accession>A0A2K1IU76</accession>
<proteinExistence type="predicted"/>
<name>A0A2K1IU76_PHYPA</name>
<evidence type="ECO:0000256" key="1">
    <source>
        <dbReference type="SAM" id="Phobius"/>
    </source>
</evidence>
<keyword evidence="1" id="KW-1133">Transmembrane helix</keyword>